<dbReference type="OrthoDB" id="9809995at2"/>
<proteinExistence type="predicted"/>
<dbReference type="SUPFAM" id="SSF53067">
    <property type="entry name" value="Actin-like ATPase domain"/>
    <property type="match status" value="1"/>
</dbReference>
<dbReference type="AlphaFoldDB" id="A0A2T0X060"/>
<protein>
    <submittedName>
        <fullName evidence="2">tRNA threonylcarbamoyl adenosine modification protein YeaZ</fullName>
    </submittedName>
</protein>
<dbReference type="PANTHER" id="PTHR11735:SF11">
    <property type="entry name" value="TRNA THREONYLCARBAMOYLADENOSINE BIOSYNTHESIS PROTEIN TSAB"/>
    <property type="match status" value="1"/>
</dbReference>
<sequence length="196" mass="20293">MVWTLAFDTSAAHCAAALLQGDQLVAARADAMSRGQAERLMPLLEEVLAEGGCTWSDLSVIGVGVGPGNFTGIRISVSAARGLALALDIPAVGVSTLEALALDAPRPVRTVVSAPRDQLYEQGFGCAPEAPLMRAAADGHDDTIPCAEVSTAEDLAERIARIALTRAMTQTEAPVPLYLRAADAAPAKDAPPQIIP</sequence>
<dbReference type="InterPro" id="IPR043129">
    <property type="entry name" value="ATPase_NBD"/>
</dbReference>
<reference evidence="2 3" key="1">
    <citation type="submission" date="2018-03" db="EMBL/GenBank/DDBJ databases">
        <title>Genomic Encyclopedia of Archaeal and Bacterial Type Strains, Phase II (KMG-II): from individual species to whole genera.</title>
        <authorList>
            <person name="Goeker M."/>
        </authorList>
    </citation>
    <scope>NUCLEOTIDE SEQUENCE [LARGE SCALE GENOMIC DNA]</scope>
    <source>
        <strain evidence="2 3">DSM 100212</strain>
    </source>
</reference>
<dbReference type="RefSeq" id="WP_106262855.1">
    <property type="nucleotide sequence ID" value="NZ_PVTQ01000002.1"/>
</dbReference>
<dbReference type="InterPro" id="IPR022496">
    <property type="entry name" value="T6A_TsaB"/>
</dbReference>
<accession>A0A2T0X060</accession>
<evidence type="ECO:0000313" key="3">
    <source>
        <dbReference type="Proteomes" id="UP000238392"/>
    </source>
</evidence>
<name>A0A2T0X060_9RHOB</name>
<feature type="domain" description="Gcp-like" evidence="1">
    <location>
        <begin position="33"/>
        <end position="122"/>
    </location>
</feature>
<organism evidence="2 3">
    <name type="scientific">Donghicola tyrosinivorans</name>
    <dbReference type="NCBI Taxonomy" id="1652492"/>
    <lineage>
        <taxon>Bacteria</taxon>
        <taxon>Pseudomonadati</taxon>
        <taxon>Pseudomonadota</taxon>
        <taxon>Alphaproteobacteria</taxon>
        <taxon>Rhodobacterales</taxon>
        <taxon>Roseobacteraceae</taxon>
        <taxon>Donghicola</taxon>
    </lineage>
</organism>
<dbReference type="NCBIfam" id="TIGR03725">
    <property type="entry name" value="T6A_YeaZ"/>
    <property type="match status" value="1"/>
</dbReference>
<comment type="caution">
    <text evidence="2">The sequence shown here is derived from an EMBL/GenBank/DDBJ whole genome shotgun (WGS) entry which is preliminary data.</text>
</comment>
<dbReference type="GO" id="GO:0005829">
    <property type="term" value="C:cytosol"/>
    <property type="evidence" value="ECO:0007669"/>
    <property type="project" value="TreeGrafter"/>
</dbReference>
<keyword evidence="3" id="KW-1185">Reference proteome</keyword>
<dbReference type="GO" id="GO:0002949">
    <property type="term" value="P:tRNA threonylcarbamoyladenosine modification"/>
    <property type="evidence" value="ECO:0007669"/>
    <property type="project" value="InterPro"/>
</dbReference>
<gene>
    <name evidence="2" type="ORF">CLV74_102246</name>
</gene>
<dbReference type="CDD" id="cd24032">
    <property type="entry name" value="ASKHA_NBD_TsaB"/>
    <property type="match status" value="1"/>
</dbReference>
<dbReference type="EMBL" id="PVTQ01000002">
    <property type="protein sequence ID" value="PRY92331.1"/>
    <property type="molecule type" value="Genomic_DNA"/>
</dbReference>
<dbReference type="Proteomes" id="UP000238392">
    <property type="component" value="Unassembled WGS sequence"/>
</dbReference>
<dbReference type="PANTHER" id="PTHR11735">
    <property type="entry name" value="TRNA N6-ADENOSINE THREONYLCARBAMOYLTRANSFERASE"/>
    <property type="match status" value="1"/>
</dbReference>
<evidence type="ECO:0000313" key="2">
    <source>
        <dbReference type="EMBL" id="PRY92331.1"/>
    </source>
</evidence>
<dbReference type="Gene3D" id="3.30.420.40">
    <property type="match status" value="1"/>
</dbReference>
<dbReference type="InterPro" id="IPR000905">
    <property type="entry name" value="Gcp-like_dom"/>
</dbReference>
<dbReference type="Pfam" id="PF00814">
    <property type="entry name" value="TsaD"/>
    <property type="match status" value="1"/>
</dbReference>
<evidence type="ECO:0000259" key="1">
    <source>
        <dbReference type="Pfam" id="PF00814"/>
    </source>
</evidence>